<organism evidence="7 8">
    <name type="scientific">Trinickia terrae</name>
    <dbReference type="NCBI Taxonomy" id="2571161"/>
    <lineage>
        <taxon>Bacteria</taxon>
        <taxon>Pseudomonadati</taxon>
        <taxon>Pseudomonadota</taxon>
        <taxon>Betaproteobacteria</taxon>
        <taxon>Burkholderiales</taxon>
        <taxon>Burkholderiaceae</taxon>
        <taxon>Trinickia</taxon>
    </lineage>
</organism>
<protein>
    <submittedName>
        <fullName evidence="7">Response regulator transcription factor</fullName>
    </submittedName>
</protein>
<feature type="domain" description="HTH luxR-type" evidence="5">
    <location>
        <begin position="173"/>
        <end position="238"/>
    </location>
</feature>
<dbReference type="PANTHER" id="PTHR43214">
    <property type="entry name" value="TWO-COMPONENT RESPONSE REGULATOR"/>
    <property type="match status" value="1"/>
</dbReference>
<dbReference type="SUPFAM" id="SSF46894">
    <property type="entry name" value="C-terminal effector domain of the bipartite response regulators"/>
    <property type="match status" value="1"/>
</dbReference>
<dbReference type="InterPro" id="IPR000792">
    <property type="entry name" value="Tscrpt_reg_LuxR_C"/>
</dbReference>
<dbReference type="InterPro" id="IPR011006">
    <property type="entry name" value="CheY-like_superfamily"/>
</dbReference>
<dbReference type="AlphaFoldDB" id="A0A4U1I7I4"/>
<dbReference type="InterPro" id="IPR016032">
    <property type="entry name" value="Sig_transdc_resp-reg_C-effctor"/>
</dbReference>
<name>A0A4U1I7I4_9BURK</name>
<dbReference type="PRINTS" id="PR00038">
    <property type="entry name" value="HTHLUXR"/>
</dbReference>
<dbReference type="SUPFAM" id="SSF52172">
    <property type="entry name" value="CheY-like"/>
    <property type="match status" value="1"/>
</dbReference>
<gene>
    <name evidence="7" type="ORF">FAZ69_10545</name>
</gene>
<dbReference type="SMART" id="SM00448">
    <property type="entry name" value="REC"/>
    <property type="match status" value="1"/>
</dbReference>
<dbReference type="Pfam" id="PF00196">
    <property type="entry name" value="GerE"/>
    <property type="match status" value="1"/>
</dbReference>
<dbReference type="Proteomes" id="UP000305539">
    <property type="component" value="Unassembled WGS sequence"/>
</dbReference>
<evidence type="ECO:0000313" key="8">
    <source>
        <dbReference type="Proteomes" id="UP000305539"/>
    </source>
</evidence>
<dbReference type="OrthoDB" id="9796655at2"/>
<evidence type="ECO:0000256" key="1">
    <source>
        <dbReference type="ARBA" id="ARBA00022553"/>
    </source>
</evidence>
<dbReference type="Gene3D" id="1.10.10.10">
    <property type="entry name" value="Winged helix-like DNA-binding domain superfamily/Winged helix DNA-binding domain"/>
    <property type="match status" value="1"/>
</dbReference>
<accession>A0A4U1I7I4</accession>
<dbReference type="InterPro" id="IPR039420">
    <property type="entry name" value="WalR-like"/>
</dbReference>
<comment type="caution">
    <text evidence="7">The sequence shown here is derived from an EMBL/GenBank/DDBJ whole genome shotgun (WGS) entry which is preliminary data.</text>
</comment>
<proteinExistence type="predicted"/>
<dbReference type="InterPro" id="IPR058245">
    <property type="entry name" value="NreC/VraR/RcsB-like_REC"/>
</dbReference>
<reference evidence="7 8" key="1">
    <citation type="submission" date="2019-04" db="EMBL/GenBank/DDBJ databases">
        <title>Trinickia sp. 7GSK02, isolated from subtropical forest soil.</title>
        <authorList>
            <person name="Gao Z.-H."/>
            <person name="Qiu L.-H."/>
        </authorList>
    </citation>
    <scope>NUCLEOTIDE SEQUENCE [LARGE SCALE GENOMIC DNA]</scope>
    <source>
        <strain evidence="7 8">7GSK02</strain>
    </source>
</reference>
<feature type="domain" description="Response regulatory" evidence="6">
    <location>
        <begin position="9"/>
        <end position="127"/>
    </location>
</feature>
<sequence length="240" mass="26101">MNERQTPIRVAILDDHAVVRHGIKAHLAEQHDIAVVASFAHSRELLQWLKKNPVDVLVLDYSLGPDEIDGLNLIQMIRSRFADCRILVSSAFNAPMTVALTARAGARGFFGKDESLRDLVRAIRKVHAGGTYFNCPLGADVALAAPMPASRPGASSSARTEHGDSSAELSRAPPRAKLPLSPREYEVLRCCLAGMTISDIASKFSRSPKTISAQKHAAFRKLGIRSDYELYGVSEALKAT</sequence>
<dbReference type="Pfam" id="PF00072">
    <property type="entry name" value="Response_reg"/>
    <property type="match status" value="1"/>
</dbReference>
<evidence type="ECO:0000259" key="6">
    <source>
        <dbReference type="PROSITE" id="PS50110"/>
    </source>
</evidence>
<keyword evidence="2" id="KW-0238">DNA-binding</keyword>
<dbReference type="EMBL" id="SWJE01000005">
    <property type="protein sequence ID" value="TKC89376.1"/>
    <property type="molecule type" value="Genomic_DNA"/>
</dbReference>
<dbReference type="CDD" id="cd06170">
    <property type="entry name" value="LuxR_C_like"/>
    <property type="match status" value="1"/>
</dbReference>
<feature type="region of interest" description="Disordered" evidence="4">
    <location>
        <begin position="150"/>
        <end position="177"/>
    </location>
</feature>
<dbReference type="GO" id="GO:0006355">
    <property type="term" value="P:regulation of DNA-templated transcription"/>
    <property type="evidence" value="ECO:0007669"/>
    <property type="project" value="InterPro"/>
</dbReference>
<dbReference type="GO" id="GO:0000160">
    <property type="term" value="P:phosphorelay signal transduction system"/>
    <property type="evidence" value="ECO:0007669"/>
    <property type="project" value="InterPro"/>
</dbReference>
<feature type="modified residue" description="4-aspartylphosphate" evidence="3">
    <location>
        <position position="60"/>
    </location>
</feature>
<evidence type="ECO:0000256" key="3">
    <source>
        <dbReference type="PROSITE-ProRule" id="PRU00169"/>
    </source>
</evidence>
<dbReference type="InterPro" id="IPR036388">
    <property type="entry name" value="WH-like_DNA-bd_sf"/>
</dbReference>
<dbReference type="Gene3D" id="3.40.50.2300">
    <property type="match status" value="1"/>
</dbReference>
<evidence type="ECO:0000256" key="4">
    <source>
        <dbReference type="SAM" id="MobiDB-lite"/>
    </source>
</evidence>
<evidence type="ECO:0000259" key="5">
    <source>
        <dbReference type="PROSITE" id="PS50043"/>
    </source>
</evidence>
<dbReference type="PROSITE" id="PS50043">
    <property type="entry name" value="HTH_LUXR_2"/>
    <property type="match status" value="1"/>
</dbReference>
<keyword evidence="1 3" id="KW-0597">Phosphoprotein</keyword>
<dbReference type="GO" id="GO:0003677">
    <property type="term" value="F:DNA binding"/>
    <property type="evidence" value="ECO:0007669"/>
    <property type="project" value="UniProtKB-KW"/>
</dbReference>
<dbReference type="PANTHER" id="PTHR43214:SF17">
    <property type="entry name" value="TRANSCRIPTIONAL REGULATORY PROTEIN RCSB"/>
    <property type="match status" value="1"/>
</dbReference>
<dbReference type="CDD" id="cd17535">
    <property type="entry name" value="REC_NarL-like"/>
    <property type="match status" value="1"/>
</dbReference>
<dbReference type="RefSeq" id="WP_136894075.1">
    <property type="nucleotide sequence ID" value="NZ_SWJE01000005.1"/>
</dbReference>
<dbReference type="PROSITE" id="PS50110">
    <property type="entry name" value="RESPONSE_REGULATORY"/>
    <property type="match status" value="1"/>
</dbReference>
<dbReference type="InterPro" id="IPR001789">
    <property type="entry name" value="Sig_transdc_resp-reg_receiver"/>
</dbReference>
<evidence type="ECO:0000313" key="7">
    <source>
        <dbReference type="EMBL" id="TKC89376.1"/>
    </source>
</evidence>
<keyword evidence="8" id="KW-1185">Reference proteome</keyword>
<evidence type="ECO:0000256" key="2">
    <source>
        <dbReference type="ARBA" id="ARBA00023125"/>
    </source>
</evidence>
<dbReference type="SMART" id="SM00421">
    <property type="entry name" value="HTH_LUXR"/>
    <property type="match status" value="1"/>
</dbReference>